<dbReference type="InterPro" id="IPR027417">
    <property type="entry name" value="P-loop_NTPase"/>
</dbReference>
<keyword evidence="4 6" id="KW-0547">Nucleotide-binding</keyword>
<dbReference type="InterPro" id="IPR002891">
    <property type="entry name" value="APS"/>
</dbReference>
<evidence type="ECO:0000256" key="5">
    <source>
        <dbReference type="ARBA" id="ARBA00022840"/>
    </source>
</evidence>
<keyword evidence="3 6" id="KW-0808">Transferase</keyword>
<dbReference type="GO" id="GO:0004020">
    <property type="term" value="F:adenylylsulfate kinase activity"/>
    <property type="evidence" value="ECO:0007669"/>
    <property type="project" value="UniProtKB-UniRule"/>
</dbReference>
<dbReference type="PANTHER" id="PTHR42700:SF1">
    <property type="entry name" value="SULFATE ADENYLYLTRANSFERASE"/>
    <property type="match status" value="1"/>
</dbReference>
<sequence length="207" mass="22908">MHANFSEPIKPAFLFSDHSSVQSNILVKPFVIWLTGLSGSGKTTVANECSRLLKLHQIPVVVLDGDVVRKGLCNDLGYSQSDRDENIRRIAEVAKILLQAGIVVIVASITPIEKERQLAAQIVGKEAFIEVYVHATIETCMQRDPKGLYKKALAGEIKNFTGIDAPYEIPKQPHAQINTEQVSVNEAGMLLIQFLEKNKWIKNGFIA</sequence>
<dbReference type="GO" id="GO:0005737">
    <property type="term" value="C:cytoplasm"/>
    <property type="evidence" value="ECO:0007669"/>
    <property type="project" value="TreeGrafter"/>
</dbReference>
<evidence type="ECO:0000259" key="8">
    <source>
        <dbReference type="Pfam" id="PF01583"/>
    </source>
</evidence>
<comment type="caution">
    <text evidence="6">Lacks conserved residue(s) required for the propagation of feature annotation.</text>
</comment>
<evidence type="ECO:0000256" key="1">
    <source>
        <dbReference type="ARBA" id="ARBA00001823"/>
    </source>
</evidence>
<dbReference type="GO" id="GO:0010134">
    <property type="term" value="P:sulfate assimilation via adenylyl sulfate reduction"/>
    <property type="evidence" value="ECO:0007669"/>
    <property type="project" value="TreeGrafter"/>
</dbReference>
<dbReference type="EC" id="2.7.1.25" evidence="2 6"/>
<dbReference type="SUPFAM" id="SSF52540">
    <property type="entry name" value="P-loop containing nucleoside triphosphate hydrolases"/>
    <property type="match status" value="1"/>
</dbReference>
<dbReference type="NCBIfam" id="TIGR00455">
    <property type="entry name" value="apsK"/>
    <property type="match status" value="1"/>
</dbReference>
<feature type="binding site" evidence="6">
    <location>
        <begin position="36"/>
        <end position="43"/>
    </location>
    <ligand>
        <name>ATP</name>
        <dbReference type="ChEBI" id="CHEBI:30616"/>
    </ligand>
</feature>
<dbReference type="InterPro" id="IPR059117">
    <property type="entry name" value="APS_kinase_dom"/>
</dbReference>
<proteinExistence type="inferred from homology"/>
<evidence type="ECO:0000256" key="6">
    <source>
        <dbReference type="HAMAP-Rule" id="MF_00065"/>
    </source>
</evidence>
<protein>
    <recommendedName>
        <fullName evidence="2 6">Adenylyl-sulfate kinase</fullName>
        <ecNumber evidence="2 6">2.7.1.25</ecNumber>
    </recommendedName>
    <alternativeName>
        <fullName evidence="6">APS kinase</fullName>
    </alternativeName>
    <alternativeName>
        <fullName evidence="6">ATP adenosine-5'-phosphosulfate 3'-phosphotransferase</fullName>
    </alternativeName>
    <alternativeName>
        <fullName evidence="6">Adenosine-5'-phosphosulfate kinase</fullName>
    </alternativeName>
</protein>
<accession>A0A2W7TGJ5</accession>
<dbReference type="Gene3D" id="3.40.50.300">
    <property type="entry name" value="P-loop containing nucleotide triphosphate hydrolases"/>
    <property type="match status" value="1"/>
</dbReference>
<evidence type="ECO:0000256" key="2">
    <source>
        <dbReference type="ARBA" id="ARBA00012121"/>
    </source>
</evidence>
<dbReference type="PANTHER" id="PTHR42700">
    <property type="entry name" value="SULFATE ADENYLYLTRANSFERASE"/>
    <property type="match status" value="1"/>
</dbReference>
<comment type="function">
    <text evidence="6 7">Catalyzes the synthesis of activated sulfate.</text>
</comment>
<keyword evidence="6" id="KW-0597">Phosphoprotein</keyword>
<dbReference type="EMBL" id="QKZV01000005">
    <property type="protein sequence ID" value="PZX62412.1"/>
    <property type="molecule type" value="Genomic_DNA"/>
</dbReference>
<gene>
    <name evidence="6" type="primary">cysC</name>
    <name evidence="9" type="ORF">LX80_01895</name>
</gene>
<dbReference type="GO" id="GO:0004781">
    <property type="term" value="F:sulfate adenylyltransferase (ATP) activity"/>
    <property type="evidence" value="ECO:0007669"/>
    <property type="project" value="TreeGrafter"/>
</dbReference>
<comment type="caution">
    <text evidence="9">The sequence shown here is derived from an EMBL/GenBank/DDBJ whole genome shotgun (WGS) entry which is preliminary data.</text>
</comment>
<evidence type="ECO:0000313" key="9">
    <source>
        <dbReference type="EMBL" id="PZX62412.1"/>
    </source>
</evidence>
<feature type="domain" description="APS kinase" evidence="8">
    <location>
        <begin position="29"/>
        <end position="177"/>
    </location>
</feature>
<evidence type="ECO:0000313" key="10">
    <source>
        <dbReference type="Proteomes" id="UP000249720"/>
    </source>
</evidence>
<dbReference type="HAMAP" id="MF_00065">
    <property type="entry name" value="Adenylyl_sulf_kinase"/>
    <property type="match status" value="1"/>
</dbReference>
<organism evidence="9 10">
    <name type="scientific">Hydrotalea sandarakina</name>
    <dbReference type="NCBI Taxonomy" id="1004304"/>
    <lineage>
        <taxon>Bacteria</taxon>
        <taxon>Pseudomonadati</taxon>
        <taxon>Bacteroidota</taxon>
        <taxon>Chitinophagia</taxon>
        <taxon>Chitinophagales</taxon>
        <taxon>Chitinophagaceae</taxon>
        <taxon>Hydrotalea</taxon>
    </lineage>
</organism>
<comment type="catalytic activity">
    <reaction evidence="1 6 7">
        <text>adenosine 5'-phosphosulfate + ATP = 3'-phosphoadenylyl sulfate + ADP + H(+)</text>
        <dbReference type="Rhea" id="RHEA:24152"/>
        <dbReference type="ChEBI" id="CHEBI:15378"/>
        <dbReference type="ChEBI" id="CHEBI:30616"/>
        <dbReference type="ChEBI" id="CHEBI:58243"/>
        <dbReference type="ChEBI" id="CHEBI:58339"/>
        <dbReference type="ChEBI" id="CHEBI:456216"/>
        <dbReference type="EC" id="2.7.1.25"/>
    </reaction>
</comment>
<name>A0A2W7TGJ5_9BACT</name>
<dbReference type="GO" id="GO:0005524">
    <property type="term" value="F:ATP binding"/>
    <property type="evidence" value="ECO:0007669"/>
    <property type="project" value="UniProtKB-UniRule"/>
</dbReference>
<comment type="similarity">
    <text evidence="6 7">Belongs to the APS kinase family.</text>
</comment>
<dbReference type="Pfam" id="PF01583">
    <property type="entry name" value="APS_kinase"/>
    <property type="match status" value="1"/>
</dbReference>
<reference evidence="9 10" key="1">
    <citation type="submission" date="2018-06" db="EMBL/GenBank/DDBJ databases">
        <title>Genomic Encyclopedia of Archaeal and Bacterial Type Strains, Phase II (KMG-II): from individual species to whole genera.</title>
        <authorList>
            <person name="Goeker M."/>
        </authorList>
    </citation>
    <scope>NUCLEOTIDE SEQUENCE [LARGE SCALE GENOMIC DNA]</scope>
    <source>
        <strain evidence="9 10">DSM 23241</strain>
    </source>
</reference>
<dbReference type="GO" id="GO:0019379">
    <property type="term" value="P:sulfate assimilation, phosphoadenylyl sulfate reduction by phosphoadenylyl-sulfate reductase (thioredoxin)"/>
    <property type="evidence" value="ECO:0007669"/>
    <property type="project" value="TreeGrafter"/>
</dbReference>
<evidence type="ECO:0000256" key="7">
    <source>
        <dbReference type="RuleBase" id="RU004347"/>
    </source>
</evidence>
<keyword evidence="5 6" id="KW-0067">ATP-binding</keyword>
<dbReference type="AlphaFoldDB" id="A0A2W7TGJ5"/>
<dbReference type="NCBIfam" id="NF003013">
    <property type="entry name" value="PRK03846.1"/>
    <property type="match status" value="1"/>
</dbReference>
<keyword evidence="6 7" id="KW-0418">Kinase</keyword>
<dbReference type="UniPathway" id="UPA00140">
    <property type="reaction ID" value="UER00205"/>
</dbReference>
<dbReference type="GO" id="GO:0070814">
    <property type="term" value="P:hydrogen sulfide biosynthetic process"/>
    <property type="evidence" value="ECO:0007669"/>
    <property type="project" value="UniProtKB-UniRule"/>
</dbReference>
<keyword evidence="10" id="KW-1185">Reference proteome</keyword>
<evidence type="ECO:0000256" key="4">
    <source>
        <dbReference type="ARBA" id="ARBA00022741"/>
    </source>
</evidence>
<evidence type="ECO:0000256" key="3">
    <source>
        <dbReference type="ARBA" id="ARBA00022679"/>
    </source>
</evidence>
<dbReference type="RefSeq" id="WP_211307740.1">
    <property type="nucleotide sequence ID" value="NZ_QKZV01000005.1"/>
</dbReference>
<dbReference type="InterPro" id="IPR050512">
    <property type="entry name" value="Sulf_AdTrans/APS_kinase"/>
</dbReference>
<dbReference type="Proteomes" id="UP000249720">
    <property type="component" value="Unassembled WGS sequence"/>
</dbReference>
<dbReference type="CDD" id="cd02027">
    <property type="entry name" value="APSK"/>
    <property type="match status" value="1"/>
</dbReference>
<comment type="pathway">
    <text evidence="6 7">Sulfur metabolism; hydrogen sulfide biosynthesis; sulfite from sulfate: step 2/3.</text>
</comment>